<accession>A0A9R1VS68</accession>
<dbReference type="InterPro" id="IPR052276">
    <property type="entry name" value="Diphthamide-biosynth_chaperone"/>
</dbReference>
<protein>
    <recommendedName>
        <fullName evidence="1">J domain-containing protein</fullName>
    </recommendedName>
</protein>
<keyword evidence="3" id="KW-1185">Reference proteome</keyword>
<dbReference type="PANTHER" id="PTHR44240">
    <property type="entry name" value="DNAJ DOMAIN (PROKARYOTIC HEAT SHOCK PROTEIN)-RELATED"/>
    <property type="match status" value="1"/>
</dbReference>
<comment type="caution">
    <text evidence="2">The sequence shown here is derived from an EMBL/GenBank/DDBJ whole genome shotgun (WGS) entry which is preliminary data.</text>
</comment>
<evidence type="ECO:0000313" key="3">
    <source>
        <dbReference type="Proteomes" id="UP000235145"/>
    </source>
</evidence>
<dbReference type="PANTHER" id="PTHR44240:SF27">
    <property type="entry name" value="DNAJ DOMAIN, CHAPERONE J-DOMAIN SUPERFAMILY"/>
    <property type="match status" value="1"/>
</dbReference>
<dbReference type="PRINTS" id="PR00625">
    <property type="entry name" value="JDOMAIN"/>
</dbReference>
<dbReference type="AlphaFoldDB" id="A0A9R1VS68"/>
<dbReference type="InterPro" id="IPR036869">
    <property type="entry name" value="J_dom_sf"/>
</dbReference>
<name>A0A9R1VS68_LACSA</name>
<dbReference type="InterPro" id="IPR001623">
    <property type="entry name" value="DnaJ_domain"/>
</dbReference>
<dbReference type="PROSITE" id="PS50076">
    <property type="entry name" value="DNAJ_2"/>
    <property type="match status" value="1"/>
</dbReference>
<dbReference type="CDD" id="cd06257">
    <property type="entry name" value="DnaJ"/>
    <property type="match status" value="1"/>
</dbReference>
<evidence type="ECO:0000259" key="1">
    <source>
        <dbReference type="PROSITE" id="PS50076"/>
    </source>
</evidence>
<dbReference type="Proteomes" id="UP000235145">
    <property type="component" value="Unassembled WGS sequence"/>
</dbReference>
<feature type="domain" description="J" evidence="1">
    <location>
        <begin position="62"/>
        <end position="121"/>
    </location>
</feature>
<dbReference type="GO" id="GO:0009507">
    <property type="term" value="C:chloroplast"/>
    <property type="evidence" value="ECO:0000318"/>
    <property type="project" value="GO_Central"/>
</dbReference>
<reference evidence="2 3" key="1">
    <citation type="journal article" date="2017" name="Nat. Commun.">
        <title>Genome assembly with in vitro proximity ligation data and whole-genome triplication in lettuce.</title>
        <authorList>
            <person name="Reyes-Chin-Wo S."/>
            <person name="Wang Z."/>
            <person name="Yang X."/>
            <person name="Kozik A."/>
            <person name="Arikit S."/>
            <person name="Song C."/>
            <person name="Xia L."/>
            <person name="Froenicke L."/>
            <person name="Lavelle D.O."/>
            <person name="Truco M.J."/>
            <person name="Xia R."/>
            <person name="Zhu S."/>
            <person name="Xu C."/>
            <person name="Xu H."/>
            <person name="Xu X."/>
            <person name="Cox K."/>
            <person name="Korf I."/>
            <person name="Meyers B.C."/>
            <person name="Michelmore R.W."/>
        </authorList>
    </citation>
    <scope>NUCLEOTIDE SEQUENCE [LARGE SCALE GENOMIC DNA]</scope>
    <source>
        <strain evidence="3">cv. Salinas</strain>
        <tissue evidence="2">Seedlings</tissue>
    </source>
</reference>
<dbReference type="Pfam" id="PF00226">
    <property type="entry name" value="DnaJ"/>
    <property type="match status" value="1"/>
</dbReference>
<evidence type="ECO:0000313" key="2">
    <source>
        <dbReference type="EMBL" id="KAJ0211565.1"/>
    </source>
</evidence>
<organism evidence="2 3">
    <name type="scientific">Lactuca sativa</name>
    <name type="common">Garden lettuce</name>
    <dbReference type="NCBI Taxonomy" id="4236"/>
    <lineage>
        <taxon>Eukaryota</taxon>
        <taxon>Viridiplantae</taxon>
        <taxon>Streptophyta</taxon>
        <taxon>Embryophyta</taxon>
        <taxon>Tracheophyta</taxon>
        <taxon>Spermatophyta</taxon>
        <taxon>Magnoliopsida</taxon>
        <taxon>eudicotyledons</taxon>
        <taxon>Gunneridae</taxon>
        <taxon>Pentapetalae</taxon>
        <taxon>asterids</taxon>
        <taxon>campanulids</taxon>
        <taxon>Asterales</taxon>
        <taxon>Asteraceae</taxon>
        <taxon>Cichorioideae</taxon>
        <taxon>Cichorieae</taxon>
        <taxon>Lactucinae</taxon>
        <taxon>Lactuca</taxon>
    </lineage>
</organism>
<dbReference type="Gene3D" id="1.10.287.110">
    <property type="entry name" value="DnaJ domain"/>
    <property type="match status" value="1"/>
</dbReference>
<dbReference type="SMART" id="SM00271">
    <property type="entry name" value="DnaJ"/>
    <property type="match status" value="1"/>
</dbReference>
<sequence>MAISSISTASSFFTSPNFSINLKSSATSSSNSVKFERAPISASYATAEKTETIRSFCNNTPSLYDVLGVRIGADTREVKASYQRLARVLHMDVGSTDSSADKFMKVHSAYATLADPLKRAD</sequence>
<dbReference type="EMBL" id="NBSK02000004">
    <property type="protein sequence ID" value="KAJ0211565.1"/>
    <property type="molecule type" value="Genomic_DNA"/>
</dbReference>
<gene>
    <name evidence="2" type="ORF">LSAT_V11C400179630</name>
</gene>
<proteinExistence type="predicted"/>
<dbReference type="SUPFAM" id="SSF46565">
    <property type="entry name" value="Chaperone J-domain"/>
    <property type="match status" value="1"/>
</dbReference>